<dbReference type="Proteomes" id="UP000030651">
    <property type="component" value="Unassembled WGS sequence"/>
</dbReference>
<dbReference type="eggNOG" id="ENOG502R8BV">
    <property type="taxonomic scope" value="Eukaryota"/>
</dbReference>
<dbReference type="EMBL" id="KI912109">
    <property type="protein sequence ID" value="ETS87019.1"/>
    <property type="molecule type" value="Genomic_DNA"/>
</dbReference>
<feature type="region of interest" description="Disordered" evidence="1">
    <location>
        <begin position="1"/>
        <end position="170"/>
    </location>
</feature>
<reference evidence="3" key="1">
    <citation type="journal article" date="2015" name="BMC Genomics">
        <title>Genomic and transcriptomic analysis of the endophytic fungus Pestalotiopsis fici reveals its lifestyle and high potential for synthesis of natural products.</title>
        <authorList>
            <person name="Wang X."/>
            <person name="Zhang X."/>
            <person name="Liu L."/>
            <person name="Xiang M."/>
            <person name="Wang W."/>
            <person name="Sun X."/>
            <person name="Che Y."/>
            <person name="Guo L."/>
            <person name="Liu G."/>
            <person name="Guo L."/>
            <person name="Wang C."/>
            <person name="Yin W.B."/>
            <person name="Stadler M."/>
            <person name="Zhang X."/>
            <person name="Liu X."/>
        </authorList>
    </citation>
    <scope>NUCLEOTIDE SEQUENCE [LARGE SCALE GENOMIC DNA]</scope>
    <source>
        <strain evidence="3">W106-1 / CGMCC3.15140</strain>
    </source>
</reference>
<feature type="region of interest" description="Disordered" evidence="1">
    <location>
        <begin position="203"/>
        <end position="250"/>
    </location>
</feature>
<feature type="compositionally biased region" description="Polar residues" evidence="1">
    <location>
        <begin position="310"/>
        <end position="321"/>
    </location>
</feature>
<dbReference type="OrthoDB" id="5244801at2759"/>
<feature type="compositionally biased region" description="Polar residues" evidence="1">
    <location>
        <begin position="140"/>
        <end position="158"/>
    </location>
</feature>
<evidence type="ECO:0000256" key="1">
    <source>
        <dbReference type="SAM" id="MobiDB-lite"/>
    </source>
</evidence>
<accession>W3XLZ5</accession>
<dbReference type="GeneID" id="19265860"/>
<dbReference type="OMA" id="CPNDIAR"/>
<dbReference type="AlphaFoldDB" id="W3XLZ5"/>
<feature type="compositionally biased region" description="Basic and acidic residues" evidence="1">
    <location>
        <begin position="98"/>
        <end position="108"/>
    </location>
</feature>
<dbReference type="HOGENOM" id="CLU_021363_0_0_1"/>
<dbReference type="RefSeq" id="XP_007827619.1">
    <property type="nucleotide sequence ID" value="XM_007829428.1"/>
</dbReference>
<feature type="compositionally biased region" description="Basic and acidic residues" evidence="1">
    <location>
        <begin position="64"/>
        <end position="86"/>
    </location>
</feature>
<feature type="compositionally biased region" description="Basic and acidic residues" evidence="1">
    <location>
        <begin position="159"/>
        <end position="169"/>
    </location>
</feature>
<feature type="compositionally biased region" description="Pro residues" evidence="1">
    <location>
        <begin position="396"/>
        <end position="410"/>
    </location>
</feature>
<dbReference type="KEGG" id="pfy:PFICI_00847"/>
<sequence>MTGGLDRLEKFFSSSRKREKDVPQRSVPLRDFDSVQTTSPGTDARETTVFPSPSFLKPTSSRMQPRDEAQNGKDKARSRSLPDVKKSIRGQMSGIKSLDVERKTRSYEPRPQSIPEIPSTPPHLSGFRFPEDSLFRSPKTPDTSKGSPGRNDTSNDALESSRSDKDGHQLLDWSPRRISLMFKPNELLSMNQNLGLALNHETPEDKTLMPSPMFAVPEHPPPKSPLRRKGLKTPPRPHTGQPSKSQPWDFSKFPRQYSVINSSMCHTYSPPTSDSEDDQSTIVTIRSNIHSKLNADVSSNSDLSPKSLVTKGQQPTSVSGHKTSRETWGVRRDDPNLYTLDSNGSPIPRLHLDKTTNASDFIETSFSVVKKRILEEPTIKDIYALSDEDIFEARPFTPPPSYPPPPPPPPPKDEVRVRIRRRTLTTSTVVAVAAPAQPRRVHAVDPTSGEMTPPETPVDLQFLAPLPAARHSAWELGALMTAGIATKFNFDLIYLIKVWPSSEGSRRQASLSRTASCGATPHHSVVEVNKGSGVLCGAPSTRADICTQYLAAFGLDQVGEPLQIQAHVLQTALQTDRWSELDDPAGPFSHGWACSLASKRASVRSQDVADRKSIMMGGAKNAANRGVVFAAYSRRHNNTVLPRESPSTTNFLAELRDDAEKLAKLVLGDY</sequence>
<keyword evidence="3" id="KW-1185">Reference proteome</keyword>
<gene>
    <name evidence="2" type="ORF">PFICI_00847</name>
</gene>
<feature type="compositionally biased region" description="Basic and acidic residues" evidence="1">
    <location>
        <begin position="1"/>
        <end position="33"/>
    </location>
</feature>
<evidence type="ECO:0000313" key="3">
    <source>
        <dbReference type="Proteomes" id="UP000030651"/>
    </source>
</evidence>
<feature type="region of interest" description="Disordered" evidence="1">
    <location>
        <begin position="296"/>
        <end position="330"/>
    </location>
</feature>
<dbReference type="InParanoid" id="W3XLZ5"/>
<organism evidence="2 3">
    <name type="scientific">Pestalotiopsis fici (strain W106-1 / CGMCC3.15140)</name>
    <dbReference type="NCBI Taxonomy" id="1229662"/>
    <lineage>
        <taxon>Eukaryota</taxon>
        <taxon>Fungi</taxon>
        <taxon>Dikarya</taxon>
        <taxon>Ascomycota</taxon>
        <taxon>Pezizomycotina</taxon>
        <taxon>Sordariomycetes</taxon>
        <taxon>Xylariomycetidae</taxon>
        <taxon>Amphisphaeriales</taxon>
        <taxon>Sporocadaceae</taxon>
        <taxon>Pestalotiopsis</taxon>
    </lineage>
</organism>
<name>W3XLZ5_PESFW</name>
<protein>
    <submittedName>
        <fullName evidence="2">Uncharacterized protein</fullName>
    </submittedName>
</protein>
<feature type="region of interest" description="Disordered" evidence="1">
    <location>
        <begin position="393"/>
        <end position="414"/>
    </location>
</feature>
<proteinExistence type="predicted"/>
<evidence type="ECO:0000313" key="2">
    <source>
        <dbReference type="EMBL" id="ETS87019.1"/>
    </source>
</evidence>